<dbReference type="Proteomes" id="UP001549019">
    <property type="component" value="Unassembled WGS sequence"/>
</dbReference>
<dbReference type="EMBL" id="JBDZDV010000003">
    <property type="protein sequence ID" value="MET3111111.1"/>
    <property type="molecule type" value="Genomic_DNA"/>
</dbReference>
<sequence>MKREIISQLKAELHMLEVSSLPHEFEKHLYAVETLVGLLRAEGPDTARAGTEEAEPDLTDKDKKMLEMMGGSQKEGRPPEEKRTDDSIFDF</sequence>
<dbReference type="Pfam" id="PF17261">
    <property type="entry name" value="DUF5327"/>
    <property type="match status" value="1"/>
</dbReference>
<feature type="region of interest" description="Disordered" evidence="1">
    <location>
        <begin position="44"/>
        <end position="91"/>
    </location>
</feature>
<keyword evidence="3" id="KW-1185">Reference proteome</keyword>
<reference evidence="2 3" key="1">
    <citation type="submission" date="2024-05" db="EMBL/GenBank/DDBJ databases">
        <title>Genomic Encyclopedia of Type Strains, Phase IV (KMG-IV): sequencing the most valuable type-strain genomes for metagenomic binning, comparative biology and taxonomic classification.</title>
        <authorList>
            <person name="Goeker M."/>
        </authorList>
    </citation>
    <scope>NUCLEOTIDE SEQUENCE [LARGE SCALE GENOMIC DNA]</scope>
    <source>
        <strain evidence="2 3">DSM 25286</strain>
    </source>
</reference>
<protein>
    <recommendedName>
        <fullName evidence="4">YwdI family protein</fullName>
    </recommendedName>
</protein>
<evidence type="ECO:0008006" key="4">
    <source>
        <dbReference type="Google" id="ProtNLM"/>
    </source>
</evidence>
<evidence type="ECO:0000313" key="2">
    <source>
        <dbReference type="EMBL" id="MET3111111.1"/>
    </source>
</evidence>
<feature type="compositionally biased region" description="Basic and acidic residues" evidence="1">
    <location>
        <begin position="74"/>
        <end position="91"/>
    </location>
</feature>
<organism evidence="2 3">
    <name type="scientific">Salinicoccus halitifaciens</name>
    <dbReference type="NCBI Taxonomy" id="1073415"/>
    <lineage>
        <taxon>Bacteria</taxon>
        <taxon>Bacillati</taxon>
        <taxon>Bacillota</taxon>
        <taxon>Bacilli</taxon>
        <taxon>Bacillales</taxon>
        <taxon>Staphylococcaceae</taxon>
        <taxon>Salinicoccus</taxon>
    </lineage>
</organism>
<comment type="caution">
    <text evidence="2">The sequence shown here is derived from an EMBL/GenBank/DDBJ whole genome shotgun (WGS) entry which is preliminary data.</text>
</comment>
<evidence type="ECO:0000256" key="1">
    <source>
        <dbReference type="SAM" id="MobiDB-lite"/>
    </source>
</evidence>
<dbReference type="InterPro" id="IPR035218">
    <property type="entry name" value="DUF5327"/>
</dbReference>
<gene>
    <name evidence="2" type="ORF">ABHD89_001517</name>
</gene>
<evidence type="ECO:0000313" key="3">
    <source>
        <dbReference type="Proteomes" id="UP001549019"/>
    </source>
</evidence>
<proteinExistence type="predicted"/>
<dbReference type="RefSeq" id="WP_230822016.1">
    <property type="nucleotide sequence ID" value="NZ_JAJNCU010000004.1"/>
</dbReference>
<name>A0ABV2EAD8_9STAP</name>
<accession>A0ABV2EAD8</accession>